<dbReference type="Proteomes" id="UP000597444">
    <property type="component" value="Unassembled WGS sequence"/>
</dbReference>
<name>A0A8J3N6C5_9CHLR</name>
<evidence type="ECO:0000313" key="2">
    <source>
        <dbReference type="EMBL" id="GHO97418.1"/>
    </source>
</evidence>
<accession>A0A8J3N6C5</accession>
<keyword evidence="1" id="KW-1133">Transmembrane helix</keyword>
<dbReference type="EMBL" id="BNJK01000004">
    <property type="protein sequence ID" value="GHP01244.1"/>
    <property type="molecule type" value="Genomic_DNA"/>
</dbReference>
<keyword evidence="1" id="KW-0472">Membrane</keyword>
<keyword evidence="1" id="KW-0812">Transmembrane</keyword>
<evidence type="ECO:0000313" key="3">
    <source>
        <dbReference type="EMBL" id="GHP01244.1"/>
    </source>
</evidence>
<evidence type="ECO:0000256" key="1">
    <source>
        <dbReference type="SAM" id="Phobius"/>
    </source>
</evidence>
<dbReference type="EMBL" id="BNJK01000001">
    <property type="protein sequence ID" value="GHO97418.1"/>
    <property type="molecule type" value="Genomic_DNA"/>
</dbReference>
<proteinExistence type="predicted"/>
<protein>
    <submittedName>
        <fullName evidence="2">Uncharacterized protein</fullName>
    </submittedName>
</protein>
<feature type="transmembrane region" description="Helical" evidence="1">
    <location>
        <begin position="383"/>
        <end position="409"/>
    </location>
</feature>
<sequence>MNTVVYYPHIYPTTEWLKIAALCWDKVYRLRPHGWRHDPQTIQNLNNALGGLLVDIDLEKAADLEVQRQFEQWIDARGEKLKTGALHSEARSLSQALREANPIIVSGELARSSEASVEHKAVDSMFTTIHGGKMGMQRGFLDLLRKHNLAWTETHAIKAQIPDWEEETYLHNKMPIEAPFEVSRPKPGSAHEAYAELREQAWKKKVAGDSRGAEMFEKKAEQIWQQHLITVEETQSIIHLPKDIALYYLSLCASKAALEAKRDLVADGEQFTDIVFHDFRTIQGEVAASVLQAYLPKNFLTMEQERLAEFRTEFATQRFKYEKEIQALVNEFADVASEGQLDVLKERVIDIAKERIEETKKVYTRAKVEMVISTFGLSLTPPALAASLASLLGMGIFAPVGIGAALSLFAAKSLLDWKKATSEKLKSPWSYVLDIAKMK</sequence>
<comment type="caution">
    <text evidence="2">The sequence shown here is derived from an EMBL/GenBank/DDBJ whole genome shotgun (WGS) entry which is preliminary data.</text>
</comment>
<gene>
    <name evidence="2" type="ORF">KSF_074660</name>
    <name evidence="3" type="ORF">KSF_112910</name>
</gene>
<evidence type="ECO:0000313" key="4">
    <source>
        <dbReference type="Proteomes" id="UP000597444"/>
    </source>
</evidence>
<dbReference type="RefSeq" id="WP_220207976.1">
    <property type="nucleotide sequence ID" value="NZ_BNJK01000001.1"/>
</dbReference>
<reference evidence="2" key="1">
    <citation type="submission" date="2020-10" db="EMBL/GenBank/DDBJ databases">
        <title>Taxonomic study of unclassified bacteria belonging to the class Ktedonobacteria.</title>
        <authorList>
            <person name="Yabe S."/>
            <person name="Wang C.M."/>
            <person name="Zheng Y."/>
            <person name="Sakai Y."/>
            <person name="Cavaletti L."/>
            <person name="Monciardini P."/>
            <person name="Donadio S."/>
        </authorList>
    </citation>
    <scope>NUCLEOTIDE SEQUENCE</scope>
    <source>
        <strain evidence="2">ID150040</strain>
    </source>
</reference>
<organism evidence="2 4">
    <name type="scientific">Reticulibacter mediterranei</name>
    <dbReference type="NCBI Taxonomy" id="2778369"/>
    <lineage>
        <taxon>Bacteria</taxon>
        <taxon>Bacillati</taxon>
        <taxon>Chloroflexota</taxon>
        <taxon>Ktedonobacteria</taxon>
        <taxon>Ktedonobacterales</taxon>
        <taxon>Reticulibacteraceae</taxon>
        <taxon>Reticulibacter</taxon>
    </lineage>
</organism>
<dbReference type="AlphaFoldDB" id="A0A8J3N6C5"/>
<keyword evidence="4" id="KW-1185">Reference proteome</keyword>